<dbReference type="AlphaFoldDB" id="A0A0A9H721"/>
<reference evidence="1" key="2">
    <citation type="journal article" date="2015" name="Data Brief">
        <title>Shoot transcriptome of the giant reed, Arundo donax.</title>
        <authorList>
            <person name="Barrero R.A."/>
            <person name="Guerrero F.D."/>
            <person name="Moolhuijzen P."/>
            <person name="Goolsby J.A."/>
            <person name="Tidwell J."/>
            <person name="Bellgard S.E."/>
            <person name="Bellgard M.I."/>
        </authorList>
    </citation>
    <scope>NUCLEOTIDE SEQUENCE</scope>
    <source>
        <tissue evidence="1">Shoot tissue taken approximately 20 cm above the soil surface</tissue>
    </source>
</reference>
<dbReference type="EMBL" id="GBRH01164881">
    <property type="protein sequence ID" value="JAE33015.1"/>
    <property type="molecule type" value="Transcribed_RNA"/>
</dbReference>
<protein>
    <submittedName>
        <fullName evidence="1">Uncharacterized protein</fullName>
    </submittedName>
</protein>
<accession>A0A0A9H721</accession>
<organism evidence="1">
    <name type="scientific">Arundo donax</name>
    <name type="common">Giant reed</name>
    <name type="synonym">Donax arundinaceus</name>
    <dbReference type="NCBI Taxonomy" id="35708"/>
    <lineage>
        <taxon>Eukaryota</taxon>
        <taxon>Viridiplantae</taxon>
        <taxon>Streptophyta</taxon>
        <taxon>Embryophyta</taxon>
        <taxon>Tracheophyta</taxon>
        <taxon>Spermatophyta</taxon>
        <taxon>Magnoliopsida</taxon>
        <taxon>Liliopsida</taxon>
        <taxon>Poales</taxon>
        <taxon>Poaceae</taxon>
        <taxon>PACMAD clade</taxon>
        <taxon>Arundinoideae</taxon>
        <taxon>Arundineae</taxon>
        <taxon>Arundo</taxon>
    </lineage>
</organism>
<proteinExistence type="predicted"/>
<reference evidence="1" key="1">
    <citation type="submission" date="2014-09" db="EMBL/GenBank/DDBJ databases">
        <authorList>
            <person name="Magalhaes I.L.F."/>
            <person name="Oliveira U."/>
            <person name="Santos F.R."/>
            <person name="Vidigal T.H.D.A."/>
            <person name="Brescovit A.D."/>
            <person name="Santos A.J."/>
        </authorList>
    </citation>
    <scope>NUCLEOTIDE SEQUENCE</scope>
    <source>
        <tissue evidence="1">Shoot tissue taken approximately 20 cm above the soil surface</tissue>
    </source>
</reference>
<evidence type="ECO:0000313" key="1">
    <source>
        <dbReference type="EMBL" id="JAE33015.1"/>
    </source>
</evidence>
<sequence>MFLYPEVGNLMTNLYPKQGKEREDKFNLDYYTGRHIKPDQLAEQHNIRRQEPRLEA</sequence>
<name>A0A0A9H721_ARUDO</name>